<evidence type="ECO:0000256" key="3">
    <source>
        <dbReference type="ARBA" id="ARBA00022692"/>
    </source>
</evidence>
<evidence type="ECO:0000256" key="9">
    <source>
        <dbReference type="SAM" id="Phobius"/>
    </source>
</evidence>
<dbReference type="AlphaFoldDB" id="A0AAD5ZFB6"/>
<organism evidence="12 13">
    <name type="scientific">Rhynchospora tenuis</name>
    <dbReference type="NCBI Taxonomy" id="198213"/>
    <lineage>
        <taxon>Eukaryota</taxon>
        <taxon>Viridiplantae</taxon>
        <taxon>Streptophyta</taxon>
        <taxon>Embryophyta</taxon>
        <taxon>Tracheophyta</taxon>
        <taxon>Spermatophyta</taxon>
        <taxon>Magnoliopsida</taxon>
        <taxon>Liliopsida</taxon>
        <taxon>Poales</taxon>
        <taxon>Cyperaceae</taxon>
        <taxon>Cyperoideae</taxon>
        <taxon>Rhynchosporeae</taxon>
        <taxon>Rhynchospora</taxon>
    </lineage>
</organism>
<evidence type="ECO:0000313" key="13">
    <source>
        <dbReference type="Proteomes" id="UP001210211"/>
    </source>
</evidence>
<keyword evidence="13" id="KW-1185">Reference proteome</keyword>
<proteinExistence type="predicted"/>
<evidence type="ECO:0000256" key="2">
    <source>
        <dbReference type="ARBA" id="ARBA00022614"/>
    </source>
</evidence>
<feature type="domain" description="Leucine-rich repeat-containing N-terminal plant-type" evidence="11">
    <location>
        <begin position="27"/>
        <end position="69"/>
    </location>
</feature>
<comment type="subcellular location">
    <subcellularLocation>
        <location evidence="1">Membrane</location>
        <topology evidence="1">Single-pass membrane protein</topology>
    </subcellularLocation>
</comment>
<dbReference type="Gene3D" id="3.80.10.10">
    <property type="entry name" value="Ribonuclease Inhibitor"/>
    <property type="match status" value="1"/>
</dbReference>
<evidence type="ECO:0000256" key="10">
    <source>
        <dbReference type="SAM" id="SignalP"/>
    </source>
</evidence>
<dbReference type="PRINTS" id="PR00019">
    <property type="entry name" value="LEURICHRPT"/>
</dbReference>
<evidence type="ECO:0000256" key="1">
    <source>
        <dbReference type="ARBA" id="ARBA00004167"/>
    </source>
</evidence>
<reference evidence="12 13" key="1">
    <citation type="journal article" date="2022" name="Cell">
        <title>Repeat-based holocentromeres influence genome architecture and karyotype evolution.</title>
        <authorList>
            <person name="Hofstatter P.G."/>
            <person name="Thangavel G."/>
            <person name="Lux T."/>
            <person name="Neumann P."/>
            <person name="Vondrak T."/>
            <person name="Novak P."/>
            <person name="Zhang M."/>
            <person name="Costa L."/>
            <person name="Castellani M."/>
            <person name="Scott A."/>
            <person name="Toegelov H."/>
            <person name="Fuchs J."/>
            <person name="Mata-Sucre Y."/>
            <person name="Dias Y."/>
            <person name="Vanzela A.L.L."/>
            <person name="Huettel B."/>
            <person name="Almeida C.C.S."/>
            <person name="Simkova H."/>
            <person name="Souza G."/>
            <person name="Pedrosa-Harand A."/>
            <person name="Macas J."/>
            <person name="Mayer K.F.X."/>
            <person name="Houben A."/>
            <person name="Marques A."/>
        </authorList>
    </citation>
    <scope>NUCLEOTIDE SEQUENCE [LARGE SCALE GENOMIC DNA]</scope>
    <source>
        <strain evidence="12">RhyTen1mFocal</strain>
    </source>
</reference>
<gene>
    <name evidence="12" type="ORF">LUZ61_000597</name>
</gene>
<dbReference type="FunFam" id="3.80.10.10:FF:000275">
    <property type="entry name" value="Leucine-rich repeat receptor-like protein kinase"/>
    <property type="match status" value="1"/>
</dbReference>
<dbReference type="PANTHER" id="PTHR48065">
    <property type="entry name" value="OS10G0469600 PROTEIN"/>
    <property type="match status" value="1"/>
</dbReference>
<keyword evidence="3 9" id="KW-0812">Transmembrane</keyword>
<keyword evidence="4 10" id="KW-0732">Signal</keyword>
<feature type="transmembrane region" description="Helical" evidence="9">
    <location>
        <begin position="222"/>
        <end position="248"/>
    </location>
</feature>
<evidence type="ECO:0000256" key="4">
    <source>
        <dbReference type="ARBA" id="ARBA00022729"/>
    </source>
</evidence>
<evidence type="ECO:0000256" key="8">
    <source>
        <dbReference type="ARBA" id="ARBA00023180"/>
    </source>
</evidence>
<dbReference type="Pfam" id="PF00560">
    <property type="entry name" value="LRR_1"/>
    <property type="match status" value="1"/>
</dbReference>
<keyword evidence="2" id="KW-0433">Leucine-rich repeat</keyword>
<protein>
    <recommendedName>
        <fullName evidence="11">Leucine-rich repeat-containing N-terminal plant-type domain-containing protein</fullName>
    </recommendedName>
</protein>
<evidence type="ECO:0000256" key="5">
    <source>
        <dbReference type="ARBA" id="ARBA00022737"/>
    </source>
</evidence>
<evidence type="ECO:0000313" key="12">
    <source>
        <dbReference type="EMBL" id="KAJ3696892.1"/>
    </source>
</evidence>
<dbReference type="SUPFAM" id="SSF52058">
    <property type="entry name" value="L domain-like"/>
    <property type="match status" value="1"/>
</dbReference>
<dbReference type="Pfam" id="PF08263">
    <property type="entry name" value="LRRNT_2"/>
    <property type="match status" value="1"/>
</dbReference>
<dbReference type="Proteomes" id="UP001210211">
    <property type="component" value="Unassembled WGS sequence"/>
</dbReference>
<feature type="signal peptide" evidence="10">
    <location>
        <begin position="1"/>
        <end position="20"/>
    </location>
</feature>
<comment type="caution">
    <text evidence="12">The sequence shown here is derived from an EMBL/GenBank/DDBJ whole genome shotgun (WGS) entry which is preliminary data.</text>
</comment>
<evidence type="ECO:0000256" key="6">
    <source>
        <dbReference type="ARBA" id="ARBA00022989"/>
    </source>
</evidence>
<accession>A0AAD5ZFB6</accession>
<name>A0AAD5ZFB6_9POAL</name>
<keyword evidence="6 9" id="KW-1133">Transmembrane helix</keyword>
<dbReference type="PANTHER" id="PTHR48065:SF25">
    <property type="entry name" value="OS01G0891700 PROTEIN"/>
    <property type="match status" value="1"/>
</dbReference>
<evidence type="ECO:0000259" key="11">
    <source>
        <dbReference type="Pfam" id="PF08263"/>
    </source>
</evidence>
<dbReference type="InterPro" id="IPR032675">
    <property type="entry name" value="LRR_dom_sf"/>
</dbReference>
<keyword evidence="5" id="KW-0677">Repeat</keyword>
<feature type="chain" id="PRO_5042184980" description="Leucine-rich repeat-containing N-terminal plant-type domain-containing protein" evidence="10">
    <location>
        <begin position="21"/>
        <end position="264"/>
    </location>
</feature>
<keyword evidence="7 9" id="KW-0472">Membrane</keyword>
<evidence type="ECO:0000256" key="7">
    <source>
        <dbReference type="ARBA" id="ARBA00023136"/>
    </source>
</evidence>
<dbReference type="EMBL" id="JAMRDG010000001">
    <property type="protein sequence ID" value="KAJ3696892.1"/>
    <property type="molecule type" value="Genomic_DNA"/>
</dbReference>
<dbReference type="GO" id="GO:0016020">
    <property type="term" value="C:membrane"/>
    <property type="evidence" value="ECO:0007669"/>
    <property type="project" value="UniProtKB-SubCell"/>
</dbReference>
<dbReference type="InterPro" id="IPR001611">
    <property type="entry name" value="Leu-rich_rpt"/>
</dbReference>
<dbReference type="InterPro" id="IPR013210">
    <property type="entry name" value="LRR_N_plant-typ"/>
</dbReference>
<sequence>MRQCHLHLVLLLSLITATSAANVTNKEDDVNCLKRVRESLGDPANHLASWDFSNLTVGSICSFAGVSCWKPDENRVFALNLPSMSLTGSIPSSLQYCLSLASLDLSGNNLSGSIPLALCNWLPYLTYLDLSSNNLNGPIPSEFSNCQYLNTLKLASNSLSGKIPDSLTQLRRLESVDFSSNRLSGSIPAKFSSFNASDFGNNPSLCGSPLPHCRGLSRRTRLAIVIASSAFGATATVSLLVVFFVYFFPEKVFPYLFPNHPNAP</sequence>
<dbReference type="Pfam" id="PF13855">
    <property type="entry name" value="LRR_8"/>
    <property type="match status" value="1"/>
</dbReference>
<keyword evidence="8" id="KW-0325">Glycoprotein</keyword>